<keyword evidence="3" id="KW-1185">Reference proteome</keyword>
<dbReference type="PATRIC" id="fig|452.5.peg.712"/>
<dbReference type="OrthoDB" id="5645338at2"/>
<dbReference type="Proteomes" id="UP000054877">
    <property type="component" value="Unassembled WGS sequence"/>
</dbReference>
<dbReference type="InterPro" id="IPR043089">
    <property type="entry name" value="Dot_Icm_IcmQ_C"/>
</dbReference>
<name>Q49J51_LEGSP</name>
<dbReference type="AlphaFoldDB" id="Q49J51"/>
<reference evidence="1" key="1">
    <citation type="journal article" date="2005" name="Proc. Natl. Acad. Sci. U.S.A.">
        <title>Coevolution between nonhomologous but functionally similar proteins and their conserved partners in the Legionella pathogenesis system.</title>
        <authorList>
            <person name="Feldman M."/>
            <person name="Zusman T."/>
            <person name="Hagag S."/>
            <person name="Segal G."/>
        </authorList>
    </citation>
    <scope>NUCLEOTIDE SEQUENCE</scope>
</reference>
<evidence type="ECO:0000313" key="2">
    <source>
        <dbReference type="EMBL" id="KTD65576.1"/>
    </source>
</evidence>
<dbReference type="EMBL" id="LNYX01000006">
    <property type="protein sequence ID" value="KTD65576.1"/>
    <property type="molecule type" value="Genomic_DNA"/>
</dbReference>
<dbReference type="InterPro" id="IPR013365">
    <property type="entry name" value="Dot_Icm_IcmQ"/>
</dbReference>
<reference evidence="2 3" key="2">
    <citation type="submission" date="2015-11" db="EMBL/GenBank/DDBJ databases">
        <title>Genomic analysis of 38 Legionella species identifies large and diverse effector repertoires.</title>
        <authorList>
            <person name="Burstein D."/>
            <person name="Amaro F."/>
            <person name="Zusman T."/>
            <person name="Lifshitz Z."/>
            <person name="Cohen O."/>
            <person name="Gilbert J.A."/>
            <person name="Pupko T."/>
            <person name="Shuman H.A."/>
            <person name="Segal G."/>
        </authorList>
    </citation>
    <scope>NUCLEOTIDE SEQUENCE [LARGE SCALE GENOMIC DNA]</scope>
    <source>
        <strain evidence="2 3">Mt.St.Helens-9</strain>
    </source>
</reference>
<evidence type="ECO:0000313" key="1">
    <source>
        <dbReference type="EMBL" id="AAX56225.1"/>
    </source>
</evidence>
<sequence>MNDKLTEQQTSELLRALDDAIANGPWEESNFLRVIGKNLREIRENFVNLIGDDNQHRLKTASNLANRVALRSGQQEVFIALYASEGNSIQAWERIVANLPRQVISRPVYVDEEDVKYLIKSKENKINEAYVGIYINQNDILALSADKTPTDKFGKPLLSLKDKAINLENITRFVHMSGIYTYSKGRLIKNHLAESS</sequence>
<dbReference type="NCBIfam" id="TIGR02527">
    <property type="entry name" value="dot_icm_IcmQ"/>
    <property type="match status" value="1"/>
</dbReference>
<dbReference type="Gene3D" id="3.20.170.50">
    <property type="entry name" value="Dot/Icm secretion system IcmQ, C-terminal domain"/>
    <property type="match status" value="1"/>
</dbReference>
<evidence type="ECO:0000313" key="3">
    <source>
        <dbReference type="Proteomes" id="UP000054877"/>
    </source>
</evidence>
<dbReference type="RefSeq" id="WP_058482592.1">
    <property type="nucleotide sequence ID" value="NZ_CAAAII010000009.1"/>
</dbReference>
<dbReference type="Pfam" id="PF09475">
    <property type="entry name" value="Dot_icm_IcmQ"/>
    <property type="match status" value="1"/>
</dbReference>
<protein>
    <submittedName>
        <fullName evidence="1 2">IcmQ</fullName>
    </submittedName>
</protein>
<dbReference type="STRING" id="452.Lspi_0650"/>
<gene>
    <name evidence="1" type="primary">icmQ</name>
    <name evidence="2" type="ORF">Lspi_0650</name>
</gene>
<proteinExistence type="predicted"/>
<accession>Q49J51</accession>
<dbReference type="Gene3D" id="1.20.5.420">
    <property type="entry name" value="Immunoglobulin FC, subunit C"/>
    <property type="match status" value="1"/>
</dbReference>
<dbReference type="EMBL" id="AY860657">
    <property type="protein sequence ID" value="AAX56225.1"/>
    <property type="molecule type" value="Genomic_DNA"/>
</dbReference>
<organism evidence="1">
    <name type="scientific">Legionella spiritensis</name>
    <dbReference type="NCBI Taxonomy" id="452"/>
    <lineage>
        <taxon>Bacteria</taxon>
        <taxon>Pseudomonadati</taxon>
        <taxon>Pseudomonadota</taxon>
        <taxon>Gammaproteobacteria</taxon>
        <taxon>Legionellales</taxon>
        <taxon>Legionellaceae</taxon>
        <taxon>Legionella</taxon>
    </lineage>
</organism>